<dbReference type="AlphaFoldDB" id="X6MUG3"/>
<evidence type="ECO:0000256" key="2">
    <source>
        <dbReference type="SAM" id="MobiDB-lite"/>
    </source>
</evidence>
<proteinExistence type="predicted"/>
<feature type="compositionally biased region" description="Basic and acidic residues" evidence="2">
    <location>
        <begin position="19"/>
        <end position="65"/>
    </location>
</feature>
<evidence type="ECO:0000259" key="3">
    <source>
        <dbReference type="Pfam" id="PF12436"/>
    </source>
</evidence>
<keyword evidence="5" id="KW-1185">Reference proteome</keyword>
<evidence type="ECO:0000256" key="1">
    <source>
        <dbReference type="ARBA" id="ARBA00022786"/>
    </source>
</evidence>
<feature type="region of interest" description="Disordered" evidence="2">
    <location>
        <begin position="19"/>
        <end position="87"/>
    </location>
</feature>
<dbReference type="GO" id="GO:0140096">
    <property type="term" value="F:catalytic activity, acting on a protein"/>
    <property type="evidence" value="ECO:0007669"/>
    <property type="project" value="UniProtKB-ARBA"/>
</dbReference>
<name>X6MUG3_RETFI</name>
<feature type="non-terminal residue" evidence="4">
    <location>
        <position position="1"/>
    </location>
</feature>
<evidence type="ECO:0000313" key="4">
    <source>
        <dbReference type="EMBL" id="ETO17628.1"/>
    </source>
</evidence>
<dbReference type="GO" id="GO:0016787">
    <property type="term" value="F:hydrolase activity"/>
    <property type="evidence" value="ECO:0007669"/>
    <property type="project" value="UniProtKB-KW"/>
</dbReference>
<dbReference type="Pfam" id="PF12436">
    <property type="entry name" value="USP7_ICP0_bdg"/>
    <property type="match status" value="1"/>
</dbReference>
<dbReference type="InterPro" id="IPR024729">
    <property type="entry name" value="USP7_ICP0-binding_dom"/>
</dbReference>
<dbReference type="Gene3D" id="3.10.20.90">
    <property type="entry name" value="Phosphatidylinositol 3-kinase Catalytic Subunit, Chain A, domain 1"/>
    <property type="match status" value="1"/>
</dbReference>
<accession>X6MUG3</accession>
<sequence length="209" mass="24156">DCDSNDRFNEFGGLARFRIEHNPRLSKEKNREREREKEKNNPKPLDIDEKLSLDMDERIATKSERLDDEDTAPLDRKSKTNSRSGSFFAPMEENIRIPSCAQTRKKDDNSILLFLKYFDVYHQSMSIVGSVVITKDALVVDVVQLIRKIANWSSEREVVLWEEEDCDSGKVQTLEENKQINDCQLVDGDIIVFQEKSTLLPLVHLPDAK</sequence>
<gene>
    <name evidence="4" type="ORF">RFI_19692</name>
</gene>
<protein>
    <submittedName>
        <fullName evidence="4">Ubiquitin hydrolase</fullName>
    </submittedName>
</protein>
<dbReference type="Proteomes" id="UP000023152">
    <property type="component" value="Unassembled WGS sequence"/>
</dbReference>
<feature type="non-terminal residue" evidence="4">
    <location>
        <position position="209"/>
    </location>
</feature>
<dbReference type="OrthoDB" id="1305878at2759"/>
<comment type="caution">
    <text evidence="4">The sequence shown here is derived from an EMBL/GenBank/DDBJ whole genome shotgun (WGS) entry which is preliminary data.</text>
</comment>
<keyword evidence="4" id="KW-0378">Hydrolase</keyword>
<feature type="domain" description="Ubiquitin carboxyl-terminal hydrolase 7 ICP0-binding" evidence="3">
    <location>
        <begin position="84"/>
        <end position="198"/>
    </location>
</feature>
<reference evidence="4 5" key="1">
    <citation type="journal article" date="2013" name="Curr. Biol.">
        <title>The Genome of the Foraminiferan Reticulomyxa filosa.</title>
        <authorList>
            <person name="Glockner G."/>
            <person name="Hulsmann N."/>
            <person name="Schleicher M."/>
            <person name="Noegel A.A."/>
            <person name="Eichinger L."/>
            <person name="Gallinger C."/>
            <person name="Pawlowski J."/>
            <person name="Sierra R."/>
            <person name="Euteneuer U."/>
            <person name="Pillet L."/>
            <person name="Moustafa A."/>
            <person name="Platzer M."/>
            <person name="Groth M."/>
            <person name="Szafranski K."/>
            <person name="Schliwa M."/>
        </authorList>
    </citation>
    <scope>NUCLEOTIDE SEQUENCE [LARGE SCALE GENOMIC DNA]</scope>
</reference>
<dbReference type="EMBL" id="ASPP01016268">
    <property type="protein sequence ID" value="ETO17628.1"/>
    <property type="molecule type" value="Genomic_DNA"/>
</dbReference>
<evidence type="ECO:0000313" key="5">
    <source>
        <dbReference type="Proteomes" id="UP000023152"/>
    </source>
</evidence>
<organism evidence="4 5">
    <name type="scientific">Reticulomyxa filosa</name>
    <dbReference type="NCBI Taxonomy" id="46433"/>
    <lineage>
        <taxon>Eukaryota</taxon>
        <taxon>Sar</taxon>
        <taxon>Rhizaria</taxon>
        <taxon>Retaria</taxon>
        <taxon>Foraminifera</taxon>
        <taxon>Monothalamids</taxon>
        <taxon>Reticulomyxidae</taxon>
        <taxon>Reticulomyxa</taxon>
    </lineage>
</organism>
<keyword evidence="1" id="KW-0833">Ubl conjugation pathway</keyword>